<evidence type="ECO:0000313" key="3">
    <source>
        <dbReference type="Proteomes" id="UP000271162"/>
    </source>
</evidence>
<proteinExistence type="predicted"/>
<accession>A0A0N4YB35</accession>
<evidence type="ECO:0000256" key="1">
    <source>
        <dbReference type="SAM" id="MobiDB-lite"/>
    </source>
</evidence>
<dbReference type="WBParaSite" id="NBR_0001364801-mRNA-1">
    <property type="protein sequence ID" value="NBR_0001364801-mRNA-1"/>
    <property type="gene ID" value="NBR_0001364801"/>
</dbReference>
<name>A0A0N4YB35_NIPBR</name>
<keyword evidence="3" id="KW-1185">Reference proteome</keyword>
<feature type="compositionally biased region" description="Acidic residues" evidence="1">
    <location>
        <begin position="1"/>
        <end position="11"/>
    </location>
</feature>
<evidence type="ECO:0000313" key="4">
    <source>
        <dbReference type="WBParaSite" id="NBR_0001364801-mRNA-1"/>
    </source>
</evidence>
<dbReference type="Proteomes" id="UP000271162">
    <property type="component" value="Unassembled WGS sequence"/>
</dbReference>
<sequence length="137" mass="15193">MYGGDDGDDSDGVGCVRGGQRRSSCSRNYSALESHIQKTPLPHNALMSRGDEFVNTMNTSLEDVMDGHRRTKILIVSTADKATKHGRQMDISKTMKLLEELPNVYGNNTNQWLAGGPLLRLMTHQNNPPKAFPTQYS</sequence>
<dbReference type="EMBL" id="UYSL01021105">
    <property type="protein sequence ID" value="VDL77238.1"/>
    <property type="molecule type" value="Genomic_DNA"/>
</dbReference>
<protein>
    <submittedName>
        <fullName evidence="4">Kinesin motor domain-containing protein</fullName>
    </submittedName>
</protein>
<reference evidence="4" key="1">
    <citation type="submission" date="2017-02" db="UniProtKB">
        <authorList>
            <consortium name="WormBaseParasite"/>
        </authorList>
    </citation>
    <scope>IDENTIFICATION</scope>
</reference>
<reference evidence="2 3" key="2">
    <citation type="submission" date="2018-11" db="EMBL/GenBank/DDBJ databases">
        <authorList>
            <consortium name="Pathogen Informatics"/>
        </authorList>
    </citation>
    <scope>NUCLEOTIDE SEQUENCE [LARGE SCALE GENOMIC DNA]</scope>
</reference>
<organism evidence="4">
    <name type="scientific">Nippostrongylus brasiliensis</name>
    <name type="common">Rat hookworm</name>
    <dbReference type="NCBI Taxonomy" id="27835"/>
    <lineage>
        <taxon>Eukaryota</taxon>
        <taxon>Metazoa</taxon>
        <taxon>Ecdysozoa</taxon>
        <taxon>Nematoda</taxon>
        <taxon>Chromadorea</taxon>
        <taxon>Rhabditida</taxon>
        <taxon>Rhabditina</taxon>
        <taxon>Rhabditomorpha</taxon>
        <taxon>Strongyloidea</taxon>
        <taxon>Heligmosomidae</taxon>
        <taxon>Nippostrongylus</taxon>
    </lineage>
</organism>
<gene>
    <name evidence="2" type="ORF">NBR_LOCUS13649</name>
</gene>
<feature type="region of interest" description="Disordered" evidence="1">
    <location>
        <begin position="1"/>
        <end position="20"/>
    </location>
</feature>
<dbReference type="AlphaFoldDB" id="A0A0N4YB35"/>
<evidence type="ECO:0000313" key="2">
    <source>
        <dbReference type="EMBL" id="VDL77238.1"/>
    </source>
</evidence>